<feature type="coiled-coil region" evidence="1">
    <location>
        <begin position="59"/>
        <end position="114"/>
    </location>
</feature>
<dbReference type="EMBL" id="JAUJYN010000002">
    <property type="protein sequence ID" value="KAK1277261.1"/>
    <property type="molecule type" value="Genomic_DNA"/>
</dbReference>
<dbReference type="InterPro" id="IPR058935">
    <property type="entry name" value="At4g15545-like_C"/>
</dbReference>
<evidence type="ECO:0000313" key="5">
    <source>
        <dbReference type="Proteomes" id="UP001179952"/>
    </source>
</evidence>
<dbReference type="Pfam" id="PF25972">
    <property type="entry name" value="At4g15545_C"/>
    <property type="match status" value="1"/>
</dbReference>
<accession>A0AAV9BLP9</accession>
<dbReference type="PANTHER" id="PTHR47383">
    <property type="entry name" value="OS03G0659800 PROTEIN"/>
    <property type="match status" value="1"/>
</dbReference>
<keyword evidence="5" id="KW-1185">Reference proteome</keyword>
<feature type="region of interest" description="Disordered" evidence="2">
    <location>
        <begin position="164"/>
        <end position="240"/>
    </location>
</feature>
<evidence type="ECO:0000256" key="2">
    <source>
        <dbReference type="SAM" id="MobiDB-lite"/>
    </source>
</evidence>
<name>A0AAV9BLP9_ACOGR</name>
<protein>
    <recommendedName>
        <fullName evidence="3">At4g15545-like C-terminal domain-containing protein</fullName>
    </recommendedName>
</protein>
<evidence type="ECO:0000259" key="3">
    <source>
        <dbReference type="Pfam" id="PF25972"/>
    </source>
</evidence>
<feature type="domain" description="At4g15545-like C-terminal" evidence="3">
    <location>
        <begin position="284"/>
        <end position="349"/>
    </location>
</feature>
<gene>
    <name evidence="4" type="ORF">QJS04_geneDACA003336</name>
</gene>
<evidence type="ECO:0000313" key="4">
    <source>
        <dbReference type="EMBL" id="KAK1277261.1"/>
    </source>
</evidence>
<evidence type="ECO:0000256" key="1">
    <source>
        <dbReference type="SAM" id="Coils"/>
    </source>
</evidence>
<feature type="compositionally biased region" description="Low complexity" evidence="2">
    <location>
        <begin position="165"/>
        <end position="179"/>
    </location>
</feature>
<dbReference type="InterPro" id="IPR058936">
    <property type="entry name" value="At4g15545-like"/>
</dbReference>
<dbReference type="PANTHER" id="PTHR47383:SF3">
    <property type="entry name" value="WAT1-RELATED PROTEIN"/>
    <property type="match status" value="1"/>
</dbReference>
<dbReference type="AlphaFoldDB" id="A0AAV9BLP9"/>
<reference evidence="4" key="1">
    <citation type="journal article" date="2023" name="Nat. Commun.">
        <title>Diploid and tetraploid genomes of Acorus and the evolution of monocots.</title>
        <authorList>
            <person name="Ma L."/>
            <person name="Liu K.W."/>
            <person name="Li Z."/>
            <person name="Hsiao Y.Y."/>
            <person name="Qi Y."/>
            <person name="Fu T."/>
            <person name="Tang G.D."/>
            <person name="Zhang D."/>
            <person name="Sun W.H."/>
            <person name="Liu D.K."/>
            <person name="Li Y."/>
            <person name="Chen G.Z."/>
            <person name="Liu X.D."/>
            <person name="Liao X.Y."/>
            <person name="Jiang Y.T."/>
            <person name="Yu X."/>
            <person name="Hao Y."/>
            <person name="Huang J."/>
            <person name="Zhao X.W."/>
            <person name="Ke S."/>
            <person name="Chen Y.Y."/>
            <person name="Wu W.L."/>
            <person name="Hsu J.L."/>
            <person name="Lin Y.F."/>
            <person name="Huang M.D."/>
            <person name="Li C.Y."/>
            <person name="Huang L."/>
            <person name="Wang Z.W."/>
            <person name="Zhao X."/>
            <person name="Zhong W.Y."/>
            <person name="Peng D.H."/>
            <person name="Ahmad S."/>
            <person name="Lan S."/>
            <person name="Zhang J.S."/>
            <person name="Tsai W.C."/>
            <person name="Van de Peer Y."/>
            <person name="Liu Z.J."/>
        </authorList>
    </citation>
    <scope>NUCLEOTIDE SEQUENCE</scope>
    <source>
        <strain evidence="4">SCP</strain>
    </source>
</reference>
<comment type="caution">
    <text evidence="4">The sequence shown here is derived from an EMBL/GenBank/DDBJ whole genome shotgun (WGS) entry which is preliminary data.</text>
</comment>
<keyword evidence="1" id="KW-0175">Coiled coil</keyword>
<organism evidence="4 5">
    <name type="scientific">Acorus gramineus</name>
    <name type="common">Dwarf sweet flag</name>
    <dbReference type="NCBI Taxonomy" id="55184"/>
    <lineage>
        <taxon>Eukaryota</taxon>
        <taxon>Viridiplantae</taxon>
        <taxon>Streptophyta</taxon>
        <taxon>Embryophyta</taxon>
        <taxon>Tracheophyta</taxon>
        <taxon>Spermatophyta</taxon>
        <taxon>Magnoliopsida</taxon>
        <taxon>Liliopsida</taxon>
        <taxon>Acoraceae</taxon>
        <taxon>Acorus</taxon>
    </lineage>
</organism>
<proteinExistence type="predicted"/>
<dbReference type="Proteomes" id="UP001179952">
    <property type="component" value="Unassembled WGS sequence"/>
</dbReference>
<reference evidence="4" key="2">
    <citation type="submission" date="2023-06" db="EMBL/GenBank/DDBJ databases">
        <authorList>
            <person name="Ma L."/>
            <person name="Liu K.-W."/>
            <person name="Li Z."/>
            <person name="Hsiao Y.-Y."/>
            <person name="Qi Y."/>
            <person name="Fu T."/>
            <person name="Tang G."/>
            <person name="Zhang D."/>
            <person name="Sun W.-H."/>
            <person name="Liu D.-K."/>
            <person name="Li Y."/>
            <person name="Chen G.-Z."/>
            <person name="Liu X.-D."/>
            <person name="Liao X.-Y."/>
            <person name="Jiang Y.-T."/>
            <person name="Yu X."/>
            <person name="Hao Y."/>
            <person name="Huang J."/>
            <person name="Zhao X.-W."/>
            <person name="Ke S."/>
            <person name="Chen Y.-Y."/>
            <person name="Wu W.-L."/>
            <person name="Hsu J.-L."/>
            <person name="Lin Y.-F."/>
            <person name="Huang M.-D."/>
            <person name="Li C.-Y."/>
            <person name="Huang L."/>
            <person name="Wang Z.-W."/>
            <person name="Zhao X."/>
            <person name="Zhong W.-Y."/>
            <person name="Peng D.-H."/>
            <person name="Ahmad S."/>
            <person name="Lan S."/>
            <person name="Zhang J.-S."/>
            <person name="Tsai W.-C."/>
            <person name="Van De Peer Y."/>
            <person name="Liu Z.-J."/>
        </authorList>
    </citation>
    <scope>NUCLEOTIDE SEQUENCE</scope>
    <source>
        <strain evidence="4">SCP</strain>
        <tissue evidence="4">Leaves</tissue>
    </source>
</reference>
<sequence length="351" mass="38845">MQVGATPSPPDFDLPETVLSVLPEDPFEQLDVARKITSIALSTRVSKLESESSRLLLKLQEKDQLIQDLQSRLDSLDSSLADLSHRLAQTEEEKESLLAENQSLSNTVRKLNRDVSKLEIFKKTLAESLQDEEDGSHPAVAKVATKAISSTGSLSSGSFIGEDASLPSSKSPSSKFQFSETGVSEDGSSIETDASKHDIPHGLRIASPNSTPRLTPPGSPPRLSAARSPTKLSKAVSPRRHSISFATSRNMFEDRSSMYSSMPTSRHNMMTSPFDTANQAGRNRMDGKEFFRQVRSRLSYEQFSSFLANVKELNSHKQTREETLRKADEIFGPDNKDLYDIFEGLITRNLH</sequence>
<feature type="compositionally biased region" description="Polar residues" evidence="2">
    <location>
        <begin position="180"/>
        <end position="192"/>
    </location>
</feature>